<proteinExistence type="predicted"/>
<dbReference type="Proteomes" id="UP000663874">
    <property type="component" value="Unassembled WGS sequence"/>
</dbReference>
<gene>
    <name evidence="3" type="ORF">FNK824_LOCUS28731</name>
    <name evidence="2" type="ORF">OTI717_LOCUS23433</name>
</gene>
<comment type="caution">
    <text evidence="3">The sequence shown here is derived from an EMBL/GenBank/DDBJ whole genome shotgun (WGS) entry which is preliminary data.</text>
</comment>
<name>A0A819RRE2_9BILA</name>
<sequence>MSVKQNVINTATGASPPWPCTRDVACSPIHFGSSIELTSNEGYDDSPIILHQEKQNVQENILKNKISNNEPSSSLSLPWSNSSSSNTMPVLSSVSSMKPVSLMSIELNDKYGVSSRRGSSSTTNNINNNRWWPVDPPYRYNFKNRQRRKDHNRNAMNDYQSLSEAEMDSIIGRTFPYNDILNDDIAKSARLVVNKFKEILRELNHNSIKRKGVLKRLSLDFVKEFRQSGLRTTVTPYIHIIGNHLFEFEAFNDLGDYNMQGVEKNNDLLSRLYFSSTNPAKNPLLTMLQKLYRMLEMNFQDEKERGAMAKFARTGVYDFVGENLSESESDTEDHTILCRNKSEYIESEDEREEQLDSSIIATDEDDKDETELEESNNNNNSNNHNSINHNNRSNNNVYIESPVLIIINK</sequence>
<evidence type="ECO:0000313" key="2">
    <source>
        <dbReference type="EMBL" id="CAF3894159.1"/>
    </source>
</evidence>
<dbReference type="AlphaFoldDB" id="A0A819RRE2"/>
<evidence type="ECO:0000313" key="3">
    <source>
        <dbReference type="EMBL" id="CAF4051420.1"/>
    </source>
</evidence>
<protein>
    <submittedName>
        <fullName evidence="3">Uncharacterized protein</fullName>
    </submittedName>
</protein>
<accession>A0A819RRE2</accession>
<feature type="region of interest" description="Disordered" evidence="1">
    <location>
        <begin position="345"/>
        <end position="394"/>
    </location>
</feature>
<feature type="compositionally biased region" description="Low complexity" evidence="1">
    <location>
        <begin position="375"/>
        <end position="394"/>
    </location>
</feature>
<reference evidence="3" key="1">
    <citation type="submission" date="2021-02" db="EMBL/GenBank/DDBJ databases">
        <authorList>
            <person name="Nowell W R."/>
        </authorList>
    </citation>
    <scope>NUCLEOTIDE SEQUENCE</scope>
</reference>
<evidence type="ECO:0000256" key="1">
    <source>
        <dbReference type="SAM" id="MobiDB-lite"/>
    </source>
</evidence>
<feature type="compositionally biased region" description="Acidic residues" evidence="1">
    <location>
        <begin position="362"/>
        <end position="374"/>
    </location>
</feature>
<dbReference type="EMBL" id="CAJOBE010007990">
    <property type="protein sequence ID" value="CAF4051420.1"/>
    <property type="molecule type" value="Genomic_DNA"/>
</dbReference>
<evidence type="ECO:0000313" key="4">
    <source>
        <dbReference type="Proteomes" id="UP000663874"/>
    </source>
</evidence>
<dbReference type="EMBL" id="CAJOAX010004188">
    <property type="protein sequence ID" value="CAF3894159.1"/>
    <property type="molecule type" value="Genomic_DNA"/>
</dbReference>
<dbReference type="Proteomes" id="UP000663823">
    <property type="component" value="Unassembled WGS sequence"/>
</dbReference>
<organism evidence="3 4">
    <name type="scientific">Rotaria sordida</name>
    <dbReference type="NCBI Taxonomy" id="392033"/>
    <lineage>
        <taxon>Eukaryota</taxon>
        <taxon>Metazoa</taxon>
        <taxon>Spiralia</taxon>
        <taxon>Gnathifera</taxon>
        <taxon>Rotifera</taxon>
        <taxon>Eurotatoria</taxon>
        <taxon>Bdelloidea</taxon>
        <taxon>Philodinida</taxon>
        <taxon>Philodinidae</taxon>
        <taxon>Rotaria</taxon>
    </lineage>
</organism>
<feature type="compositionally biased region" description="Acidic residues" evidence="1">
    <location>
        <begin position="345"/>
        <end position="355"/>
    </location>
</feature>